<keyword evidence="6" id="KW-1185">Reference proteome</keyword>
<protein>
    <submittedName>
        <fullName evidence="5">4Fe-4S dicluster domain-containing protein</fullName>
    </submittedName>
</protein>
<evidence type="ECO:0000259" key="4">
    <source>
        <dbReference type="PROSITE" id="PS51379"/>
    </source>
</evidence>
<accession>A0A1T4KDT5</accession>
<dbReference type="SUPFAM" id="SSF46548">
    <property type="entry name" value="alpha-helical ferredoxin"/>
    <property type="match status" value="1"/>
</dbReference>
<evidence type="ECO:0000256" key="1">
    <source>
        <dbReference type="ARBA" id="ARBA00022723"/>
    </source>
</evidence>
<keyword evidence="3" id="KW-0411">Iron-sulfur</keyword>
<dbReference type="Gene3D" id="1.10.1060.10">
    <property type="entry name" value="Alpha-helical ferredoxin"/>
    <property type="match status" value="1"/>
</dbReference>
<gene>
    <name evidence="5" type="ORF">SAMN02745973_00473</name>
</gene>
<evidence type="ECO:0000256" key="3">
    <source>
        <dbReference type="ARBA" id="ARBA00023014"/>
    </source>
</evidence>
<proteinExistence type="predicted"/>
<dbReference type="GO" id="GO:0051536">
    <property type="term" value="F:iron-sulfur cluster binding"/>
    <property type="evidence" value="ECO:0007669"/>
    <property type="project" value="UniProtKB-KW"/>
</dbReference>
<feature type="domain" description="4Fe-4S ferredoxin-type" evidence="4">
    <location>
        <begin position="253"/>
        <end position="284"/>
    </location>
</feature>
<evidence type="ECO:0000256" key="2">
    <source>
        <dbReference type="ARBA" id="ARBA00023004"/>
    </source>
</evidence>
<dbReference type="InterPro" id="IPR017896">
    <property type="entry name" value="4Fe4S_Fe-S-bd"/>
</dbReference>
<evidence type="ECO:0000313" key="5">
    <source>
        <dbReference type="EMBL" id="SJZ40503.1"/>
    </source>
</evidence>
<dbReference type="EMBL" id="FUWV01000002">
    <property type="protein sequence ID" value="SJZ40503.1"/>
    <property type="molecule type" value="Genomic_DNA"/>
</dbReference>
<organism evidence="5 6">
    <name type="scientific">Garciella nitratireducens DSM 15102</name>
    <dbReference type="NCBI Taxonomy" id="1121911"/>
    <lineage>
        <taxon>Bacteria</taxon>
        <taxon>Bacillati</taxon>
        <taxon>Bacillota</taxon>
        <taxon>Clostridia</taxon>
        <taxon>Eubacteriales</taxon>
        <taxon>Eubacteriaceae</taxon>
        <taxon>Garciella</taxon>
    </lineage>
</organism>
<dbReference type="OrthoDB" id="9773828at2"/>
<name>A0A1T4KDT5_9FIRM</name>
<dbReference type="GO" id="GO:0046872">
    <property type="term" value="F:metal ion binding"/>
    <property type="evidence" value="ECO:0007669"/>
    <property type="project" value="UniProtKB-KW"/>
</dbReference>
<dbReference type="Proteomes" id="UP000196365">
    <property type="component" value="Unassembled WGS sequence"/>
</dbReference>
<dbReference type="PROSITE" id="PS51379">
    <property type="entry name" value="4FE4S_FER_2"/>
    <property type="match status" value="2"/>
</dbReference>
<dbReference type="RefSeq" id="WP_087677926.1">
    <property type="nucleotide sequence ID" value="NZ_FUWV01000002.1"/>
</dbReference>
<dbReference type="Pfam" id="PF13183">
    <property type="entry name" value="Fer4_8"/>
    <property type="match status" value="1"/>
</dbReference>
<reference evidence="5 6" key="1">
    <citation type="submission" date="2017-02" db="EMBL/GenBank/DDBJ databases">
        <authorList>
            <person name="Peterson S.W."/>
        </authorList>
    </citation>
    <scope>NUCLEOTIDE SEQUENCE [LARGE SCALE GENOMIC DNA]</scope>
    <source>
        <strain evidence="5 6">DSM 15102</strain>
    </source>
</reference>
<sequence>MDKITANMRKIAKAALANGEVDKIIGWKKGEFWQDTYPVFITKENEAEDLVWDCFSVNNLSKYLIEQLKGNKKIGIFLKGCDSLGFNQLLKDHRIDRERVIIYGISCYGMIDPEKVRQEGLHHGLKEIKRSGDDLIFIREDGEKRITGRQFDYDKCLNCRYPNPVIYDKKLTDEVQREINYQKRFDDVKEIEEMSYDERYDYWANQFSKCIRCYACRNVCPACSCEKCIFDNTKAGILGKAKVASEEQFYHIIRAYHVAGRCVDCGECSRVCPAGIPLDKLNHKIIKDINELYGEYEAGINSDQDPPLLMYQLDDKDSFTGHGGGRK</sequence>
<dbReference type="PROSITE" id="PS00198">
    <property type="entry name" value="4FE4S_FER_1"/>
    <property type="match status" value="1"/>
</dbReference>
<evidence type="ECO:0000313" key="6">
    <source>
        <dbReference type="Proteomes" id="UP000196365"/>
    </source>
</evidence>
<dbReference type="AlphaFoldDB" id="A0A1T4KDT5"/>
<feature type="domain" description="4Fe-4S ferredoxin-type" evidence="4">
    <location>
        <begin position="200"/>
        <end position="231"/>
    </location>
</feature>
<dbReference type="InterPro" id="IPR009051">
    <property type="entry name" value="Helical_ferredxn"/>
</dbReference>
<keyword evidence="2" id="KW-0408">Iron</keyword>
<dbReference type="InterPro" id="IPR017900">
    <property type="entry name" value="4Fe4S_Fe_S_CS"/>
</dbReference>
<keyword evidence="1" id="KW-0479">Metal-binding</keyword>